<protein>
    <submittedName>
        <fullName evidence="1">Universal stress protein</fullName>
    </submittedName>
</protein>
<reference evidence="1" key="1">
    <citation type="submission" date="2022-09" db="EMBL/GenBank/DDBJ databases">
        <title>Haloadaptaus new haloarchaeum isolated from saline soil.</title>
        <authorList>
            <person name="Duran-Viseras A."/>
            <person name="Sanchez-Porro C."/>
            <person name="Ventosa A."/>
        </authorList>
    </citation>
    <scope>NUCLEOTIDE SEQUENCE</scope>
    <source>
        <strain evidence="1">F3-133</strain>
    </source>
</reference>
<dbReference type="SUPFAM" id="SSF52402">
    <property type="entry name" value="Adenine nucleotide alpha hydrolases-like"/>
    <property type="match status" value="1"/>
</dbReference>
<sequence length="141" mass="14916">MKLTQTVVVPVASPDDATTTAEAVAPYLGEVERLVFVYVVEKAGGAPDKASVEQREGYADEIFETARETIGANGSSTEIDGRVVYGTGIADAVFDLCDKIGAESVALVPRDSSRLLDLLVGGRMDAFVRDNNVPVVVLPND</sequence>
<dbReference type="Proteomes" id="UP001149411">
    <property type="component" value="Unassembled WGS sequence"/>
</dbReference>
<evidence type="ECO:0000313" key="2">
    <source>
        <dbReference type="Proteomes" id="UP001149411"/>
    </source>
</evidence>
<keyword evidence="2" id="KW-1185">Reference proteome</keyword>
<comment type="caution">
    <text evidence="1">The sequence shown here is derived from an EMBL/GenBank/DDBJ whole genome shotgun (WGS) entry which is preliminary data.</text>
</comment>
<dbReference type="AlphaFoldDB" id="A0A9Q4C314"/>
<name>A0A9Q4C314_9EURY</name>
<organism evidence="1 2">
    <name type="scientific">Halorutilus salinus</name>
    <dbReference type="NCBI Taxonomy" id="2487751"/>
    <lineage>
        <taxon>Archaea</taxon>
        <taxon>Methanobacteriati</taxon>
        <taxon>Methanobacteriota</taxon>
        <taxon>Stenosarchaea group</taxon>
        <taxon>Halobacteria</taxon>
        <taxon>Halorutilales</taxon>
        <taxon>Halorutilaceae</taxon>
        <taxon>Halorutilus</taxon>
    </lineage>
</organism>
<accession>A0A9Q4C314</accession>
<evidence type="ECO:0000313" key="1">
    <source>
        <dbReference type="EMBL" id="MCX2818538.1"/>
    </source>
</evidence>
<dbReference type="InterPro" id="IPR014729">
    <property type="entry name" value="Rossmann-like_a/b/a_fold"/>
</dbReference>
<dbReference type="EMBL" id="RKLV01000003">
    <property type="protein sequence ID" value="MCX2818538.1"/>
    <property type="molecule type" value="Genomic_DNA"/>
</dbReference>
<dbReference type="RefSeq" id="WP_266086380.1">
    <property type="nucleotide sequence ID" value="NZ_RKLV01000003.1"/>
</dbReference>
<proteinExistence type="predicted"/>
<dbReference type="Gene3D" id="3.40.50.620">
    <property type="entry name" value="HUPs"/>
    <property type="match status" value="1"/>
</dbReference>
<gene>
    <name evidence="1" type="ORF">EGH25_04115</name>
</gene>